<dbReference type="InterPro" id="IPR041872">
    <property type="entry name" value="Anticodon_Met"/>
</dbReference>
<keyword evidence="8 11" id="KW-0030">Aminoacyl-tRNA synthetase</keyword>
<accession>A0A1F5NTT1</accession>
<gene>
    <name evidence="13" type="ORF">A2826_00295</name>
</gene>
<keyword evidence="4 11" id="KW-0436">Ligase</keyword>
<dbReference type="InterPro" id="IPR014729">
    <property type="entry name" value="Rossmann-like_a/b/a_fold"/>
</dbReference>
<feature type="domain" description="Methionyl/Leucyl tRNA synthetase" evidence="12">
    <location>
        <begin position="133"/>
        <end position="363"/>
    </location>
</feature>
<evidence type="ECO:0000256" key="9">
    <source>
        <dbReference type="ARBA" id="ARBA00030904"/>
    </source>
</evidence>
<dbReference type="NCBIfam" id="TIGR00398">
    <property type="entry name" value="metG"/>
    <property type="match status" value="1"/>
</dbReference>
<sequence length="480" mass="54710">MTDSKKKFYITTSIPYVNAKPHIGFALELAQADTIARFHHLSGEDVFFLTGTDEHGSKVPKAAEQAGKKIPDFVNEISDKFRALTRTLDISNSHFIRTIEQGHKNTVQKFWEKAKANGDIYKSRYEGLYCIGCEKYVTESELVNGKCAIHGTIPEKLSEENYFFKLSKYQKPLEEYFKKHKDFVRPQKRFNEILAFIAEGLTDISISRSKKTLSWGIPVPDDQEQIIYIWFDALINYLSGIGYYEEDGTFKKFWPADIHLVGKDIVRFHAALWPAMLMSAGIELPKQILVHGFINVDGKKMSKSSGSVIDPEELVKKYGVDAVRYYLLREIPSGEDGDFTLEKFERRYSADLANDLGNLVSRVTNLIEKNANGLIPEIVESPKTAENLEKHITEFRLHDALAEIWENISWANQFVDKSKLWELPKKDPKLFEQAISSLAALLKQVSLELAPFLPETASKIDKILSADHIKKAEPLFPRIP</sequence>
<comment type="function">
    <text evidence="1">Is required not only for elongation of protein synthesis but also for the initiation of all mRNA translation through initiator tRNA(fMet) aminoacylation.</text>
</comment>
<dbReference type="Gene3D" id="3.40.50.620">
    <property type="entry name" value="HUPs"/>
    <property type="match status" value="1"/>
</dbReference>
<dbReference type="InterPro" id="IPR023457">
    <property type="entry name" value="Met-tRNA_synth_2"/>
</dbReference>
<dbReference type="Gene3D" id="2.170.220.10">
    <property type="match status" value="1"/>
</dbReference>
<comment type="catalytic activity">
    <reaction evidence="10">
        <text>tRNA(Met) + L-methionine + ATP = L-methionyl-tRNA(Met) + AMP + diphosphate</text>
        <dbReference type="Rhea" id="RHEA:13481"/>
        <dbReference type="Rhea" id="RHEA-COMP:9667"/>
        <dbReference type="Rhea" id="RHEA-COMP:9698"/>
        <dbReference type="ChEBI" id="CHEBI:30616"/>
        <dbReference type="ChEBI" id="CHEBI:33019"/>
        <dbReference type="ChEBI" id="CHEBI:57844"/>
        <dbReference type="ChEBI" id="CHEBI:78442"/>
        <dbReference type="ChEBI" id="CHEBI:78530"/>
        <dbReference type="ChEBI" id="CHEBI:456215"/>
        <dbReference type="EC" id="6.1.1.10"/>
    </reaction>
</comment>
<dbReference type="CDD" id="cd00814">
    <property type="entry name" value="MetRS_core"/>
    <property type="match status" value="1"/>
</dbReference>
<evidence type="ECO:0000256" key="8">
    <source>
        <dbReference type="ARBA" id="ARBA00023146"/>
    </source>
</evidence>
<keyword evidence="6 11" id="KW-0067">ATP-binding</keyword>
<dbReference type="GO" id="GO:0006431">
    <property type="term" value="P:methionyl-tRNA aminoacylation"/>
    <property type="evidence" value="ECO:0007669"/>
    <property type="project" value="InterPro"/>
</dbReference>
<dbReference type="InterPro" id="IPR014758">
    <property type="entry name" value="Met-tRNA_synth"/>
</dbReference>
<dbReference type="SUPFAM" id="SSF47323">
    <property type="entry name" value="Anticodon-binding domain of a subclass of class I aminoacyl-tRNA synthetases"/>
    <property type="match status" value="1"/>
</dbReference>
<proteinExistence type="inferred from homology"/>
<evidence type="ECO:0000256" key="2">
    <source>
        <dbReference type="ARBA" id="ARBA00012838"/>
    </source>
</evidence>
<evidence type="ECO:0000313" key="13">
    <source>
        <dbReference type="EMBL" id="OGE80952.1"/>
    </source>
</evidence>
<evidence type="ECO:0000256" key="5">
    <source>
        <dbReference type="ARBA" id="ARBA00022741"/>
    </source>
</evidence>
<dbReference type="PRINTS" id="PR01041">
    <property type="entry name" value="TRNASYNTHMET"/>
</dbReference>
<evidence type="ECO:0000256" key="10">
    <source>
        <dbReference type="ARBA" id="ARBA00047364"/>
    </source>
</evidence>
<dbReference type="PANTHER" id="PTHR43326:SF1">
    <property type="entry name" value="METHIONINE--TRNA LIGASE, MITOCHONDRIAL"/>
    <property type="match status" value="1"/>
</dbReference>
<evidence type="ECO:0000256" key="11">
    <source>
        <dbReference type="RuleBase" id="RU363039"/>
    </source>
</evidence>
<dbReference type="FunFam" id="2.170.220.10:FF:000001">
    <property type="entry name" value="methionine--tRNA ligase, mitochondrial"/>
    <property type="match status" value="1"/>
</dbReference>
<dbReference type="STRING" id="1817822.A2826_00295"/>
<dbReference type="Pfam" id="PF09334">
    <property type="entry name" value="tRNA-synt_1g"/>
    <property type="match status" value="1"/>
</dbReference>
<protein>
    <recommendedName>
        <fullName evidence="3">Methionine--tRNA ligase</fullName>
        <ecNumber evidence="2">6.1.1.10</ecNumber>
    </recommendedName>
    <alternativeName>
        <fullName evidence="9">Methionyl-tRNA synthetase</fullName>
    </alternativeName>
</protein>
<evidence type="ECO:0000256" key="6">
    <source>
        <dbReference type="ARBA" id="ARBA00022840"/>
    </source>
</evidence>
<dbReference type="AlphaFoldDB" id="A0A1F5NTT1"/>
<dbReference type="PANTHER" id="PTHR43326">
    <property type="entry name" value="METHIONYL-TRNA SYNTHETASE"/>
    <property type="match status" value="1"/>
</dbReference>
<keyword evidence="5 11" id="KW-0547">Nucleotide-binding</keyword>
<dbReference type="EC" id="6.1.1.10" evidence="2"/>
<keyword evidence="7 11" id="KW-0648">Protein biosynthesis</keyword>
<evidence type="ECO:0000259" key="12">
    <source>
        <dbReference type="Pfam" id="PF09334"/>
    </source>
</evidence>
<evidence type="ECO:0000256" key="4">
    <source>
        <dbReference type="ARBA" id="ARBA00022598"/>
    </source>
</evidence>
<dbReference type="InterPro" id="IPR015413">
    <property type="entry name" value="Methionyl/Leucyl_tRNA_Synth"/>
</dbReference>
<organism evidence="13 14">
    <name type="scientific">Candidatus Doudnabacteria bacterium RIFCSPHIGHO2_01_FULL_43_23</name>
    <dbReference type="NCBI Taxonomy" id="1817822"/>
    <lineage>
        <taxon>Bacteria</taxon>
        <taxon>Candidatus Doudnaibacteriota</taxon>
    </lineage>
</organism>
<dbReference type="InterPro" id="IPR033911">
    <property type="entry name" value="MetRS_core"/>
</dbReference>
<dbReference type="GO" id="GO:0004825">
    <property type="term" value="F:methionine-tRNA ligase activity"/>
    <property type="evidence" value="ECO:0007669"/>
    <property type="project" value="UniProtKB-EC"/>
</dbReference>
<dbReference type="Gene3D" id="1.10.730.10">
    <property type="entry name" value="Isoleucyl-tRNA Synthetase, Domain 1"/>
    <property type="match status" value="1"/>
</dbReference>
<comment type="caution">
    <text evidence="13">The sequence shown here is derived from an EMBL/GenBank/DDBJ whole genome shotgun (WGS) entry which is preliminary data.</text>
</comment>
<evidence type="ECO:0000256" key="7">
    <source>
        <dbReference type="ARBA" id="ARBA00022917"/>
    </source>
</evidence>
<dbReference type="CDD" id="cd07957">
    <property type="entry name" value="Anticodon_Ia_Met"/>
    <property type="match status" value="1"/>
</dbReference>
<evidence type="ECO:0000256" key="1">
    <source>
        <dbReference type="ARBA" id="ARBA00003314"/>
    </source>
</evidence>
<dbReference type="SUPFAM" id="SSF52374">
    <property type="entry name" value="Nucleotidylyl transferase"/>
    <property type="match status" value="1"/>
</dbReference>
<dbReference type="Proteomes" id="UP000177912">
    <property type="component" value="Unassembled WGS sequence"/>
</dbReference>
<dbReference type="InterPro" id="IPR009080">
    <property type="entry name" value="tRNAsynth_Ia_anticodon-bd"/>
</dbReference>
<evidence type="ECO:0000313" key="14">
    <source>
        <dbReference type="Proteomes" id="UP000177912"/>
    </source>
</evidence>
<name>A0A1F5NTT1_9BACT</name>
<comment type="similarity">
    <text evidence="11">Belongs to the class-I aminoacyl-tRNA synthetase family.</text>
</comment>
<reference evidence="13 14" key="1">
    <citation type="journal article" date="2016" name="Nat. Commun.">
        <title>Thousands of microbial genomes shed light on interconnected biogeochemical processes in an aquifer system.</title>
        <authorList>
            <person name="Anantharaman K."/>
            <person name="Brown C.T."/>
            <person name="Hug L.A."/>
            <person name="Sharon I."/>
            <person name="Castelle C.J."/>
            <person name="Probst A.J."/>
            <person name="Thomas B.C."/>
            <person name="Singh A."/>
            <person name="Wilkins M.J."/>
            <person name="Karaoz U."/>
            <person name="Brodie E.L."/>
            <person name="Williams K.H."/>
            <person name="Hubbard S.S."/>
            <person name="Banfield J.F."/>
        </authorList>
    </citation>
    <scope>NUCLEOTIDE SEQUENCE [LARGE SCALE GENOMIC DNA]</scope>
</reference>
<dbReference type="EMBL" id="MFEI01000015">
    <property type="protein sequence ID" value="OGE80952.1"/>
    <property type="molecule type" value="Genomic_DNA"/>
</dbReference>
<dbReference type="GO" id="GO:0005524">
    <property type="term" value="F:ATP binding"/>
    <property type="evidence" value="ECO:0007669"/>
    <property type="project" value="UniProtKB-KW"/>
</dbReference>
<evidence type="ECO:0000256" key="3">
    <source>
        <dbReference type="ARBA" id="ARBA00018753"/>
    </source>
</evidence>